<proteinExistence type="inferred from homology"/>
<feature type="transmembrane region" description="Helical" evidence="9">
    <location>
        <begin position="103"/>
        <end position="123"/>
    </location>
</feature>
<reference evidence="11 12" key="1">
    <citation type="submission" date="2020-12" db="EMBL/GenBank/DDBJ databases">
        <title>Whole genome sequencing and de novo assembly of Staphylococcus pseudintermedius: a novel pangenome approach to unravel pathogenesis of canine pyoderma.</title>
        <authorList>
            <person name="Ferrer L."/>
            <person name="Perez D."/>
            <person name="Fonticoba R."/>
            <person name="Vines J."/>
            <person name="Fabregas N."/>
            <person name="Madronero S."/>
            <person name="Meroni G."/>
            <person name="Martino P."/>
            <person name="Martinez S."/>
            <person name="Cusco A."/>
            <person name="Migura L."/>
            <person name="Francino O."/>
        </authorList>
    </citation>
    <scope>NUCLEOTIDE SEQUENCE [LARGE SCALE GENOMIC DNA]</scope>
    <source>
        <strain evidence="11 12">HSP080</strain>
    </source>
</reference>
<protein>
    <submittedName>
        <fullName evidence="11">Sugar efflux transporter</fullName>
    </submittedName>
</protein>
<evidence type="ECO:0000256" key="2">
    <source>
        <dbReference type="ARBA" id="ARBA00006523"/>
    </source>
</evidence>
<evidence type="ECO:0000256" key="8">
    <source>
        <dbReference type="ARBA" id="ARBA00023136"/>
    </source>
</evidence>
<accession>A0A7T7SW21</accession>
<keyword evidence="3" id="KW-0813">Transport</keyword>
<keyword evidence="7 9" id="KW-1133">Transmembrane helix</keyword>
<evidence type="ECO:0000256" key="9">
    <source>
        <dbReference type="SAM" id="Phobius"/>
    </source>
</evidence>
<dbReference type="PANTHER" id="PTHR23535">
    <property type="entry name" value="SUGAR EFFLUX TRANSPORTER A-RELATED"/>
    <property type="match status" value="1"/>
</dbReference>
<organism evidence="11 12">
    <name type="scientific">Staphylococcus pseudintermedius</name>
    <dbReference type="NCBI Taxonomy" id="283734"/>
    <lineage>
        <taxon>Bacteria</taxon>
        <taxon>Bacillati</taxon>
        <taxon>Bacillota</taxon>
        <taxon>Bacilli</taxon>
        <taxon>Bacillales</taxon>
        <taxon>Staphylococcaceae</taxon>
        <taxon>Staphylococcus</taxon>
        <taxon>Staphylococcus intermedius group</taxon>
    </lineage>
</organism>
<dbReference type="GO" id="GO:0005886">
    <property type="term" value="C:plasma membrane"/>
    <property type="evidence" value="ECO:0007669"/>
    <property type="project" value="UniProtKB-SubCell"/>
</dbReference>
<comment type="subcellular location">
    <subcellularLocation>
        <location evidence="1">Cell membrane</location>
        <topology evidence="1">Multi-pass membrane protein</topology>
    </subcellularLocation>
</comment>
<keyword evidence="6 9" id="KW-0812">Transmembrane</keyword>
<keyword evidence="4" id="KW-1003">Cell membrane</keyword>
<dbReference type="Pfam" id="PF07690">
    <property type="entry name" value="MFS_1"/>
    <property type="match status" value="1"/>
</dbReference>
<feature type="transmembrane region" description="Helical" evidence="9">
    <location>
        <begin position="218"/>
        <end position="236"/>
    </location>
</feature>
<dbReference type="CDD" id="cd17471">
    <property type="entry name" value="MFS_Set"/>
    <property type="match status" value="1"/>
</dbReference>
<comment type="similarity">
    <text evidence="2">Belongs to the major facilitator superfamily. Set transporter family.</text>
</comment>
<feature type="transmembrane region" description="Helical" evidence="9">
    <location>
        <begin position="338"/>
        <end position="360"/>
    </location>
</feature>
<evidence type="ECO:0000256" key="5">
    <source>
        <dbReference type="ARBA" id="ARBA00022597"/>
    </source>
</evidence>
<evidence type="ECO:0000313" key="12">
    <source>
        <dbReference type="Proteomes" id="UP000595859"/>
    </source>
</evidence>
<feature type="transmembrane region" description="Helical" evidence="9">
    <location>
        <begin position="309"/>
        <end position="331"/>
    </location>
</feature>
<evidence type="ECO:0000256" key="1">
    <source>
        <dbReference type="ARBA" id="ARBA00004651"/>
    </source>
</evidence>
<feature type="transmembrane region" description="Helical" evidence="9">
    <location>
        <begin position="12"/>
        <end position="35"/>
    </location>
</feature>
<evidence type="ECO:0000259" key="10">
    <source>
        <dbReference type="PROSITE" id="PS50850"/>
    </source>
</evidence>
<keyword evidence="5" id="KW-0762">Sugar transport</keyword>
<keyword evidence="8 9" id="KW-0472">Membrane</keyword>
<dbReference type="Proteomes" id="UP000595859">
    <property type="component" value="Chromosome"/>
</dbReference>
<dbReference type="Gene3D" id="1.20.1250.20">
    <property type="entry name" value="MFS general substrate transporter like domains"/>
    <property type="match status" value="2"/>
</dbReference>
<dbReference type="EMBL" id="CP066884">
    <property type="protein sequence ID" value="QQM97767.1"/>
    <property type="molecule type" value="Genomic_DNA"/>
</dbReference>
<feature type="transmembrane region" description="Helical" evidence="9">
    <location>
        <begin position="284"/>
        <end position="303"/>
    </location>
</feature>
<dbReference type="InterPro" id="IPR020846">
    <property type="entry name" value="MFS_dom"/>
</dbReference>
<dbReference type="RefSeq" id="WP_096533805.1">
    <property type="nucleotide sequence ID" value="NZ_CAJERY010000003.1"/>
</dbReference>
<dbReference type="InterPro" id="IPR036259">
    <property type="entry name" value="MFS_trans_sf"/>
</dbReference>
<feature type="transmembrane region" description="Helical" evidence="9">
    <location>
        <begin position="169"/>
        <end position="191"/>
    </location>
</feature>
<evidence type="ECO:0000256" key="7">
    <source>
        <dbReference type="ARBA" id="ARBA00022989"/>
    </source>
</evidence>
<dbReference type="PANTHER" id="PTHR23535:SF2">
    <property type="entry name" value="SUGAR EFFLUX TRANSPORTER A-RELATED"/>
    <property type="match status" value="1"/>
</dbReference>
<gene>
    <name evidence="11" type="ORF">JGZ15_09875</name>
</gene>
<evidence type="ECO:0000313" key="11">
    <source>
        <dbReference type="EMBL" id="QQM97767.1"/>
    </source>
</evidence>
<feature type="transmembrane region" description="Helical" evidence="9">
    <location>
        <begin position="78"/>
        <end position="97"/>
    </location>
</feature>
<dbReference type="InterPro" id="IPR011701">
    <property type="entry name" value="MFS"/>
</dbReference>
<feature type="domain" description="Major facilitator superfamily (MFS) profile" evidence="10">
    <location>
        <begin position="10"/>
        <end position="396"/>
    </location>
</feature>
<dbReference type="AlphaFoldDB" id="A0A7T7SW21"/>
<sequence>MFRELLTIKNYKLFIVNMMLIGMGIAITVPFFVLFATNQLGMTTNQFGLLLALAAITQFTMNSIVARFSDTHAINRKVIIIVGLFMGAISFTLPFFVHSVVLFIILYAIFQGLFAPAMPQLYASARESINQSTSSSRAVFANSVLRSMFSFGFLFGPLVGNILNQSWGYSGLFGGTVAIILTTLLLQVFFFKDIKAKKPVRDSIMTEQDAPSMLKHRYLIVPFIAFVLLHIGQWMYTLNMPLFVTQYLHEEEKYVGHLASLCAGLEVPFMIILGMVASKVETRTLLAIAAVCGSLFFGSIGIFESIHIMLVGQVLLAAFLAVLLGIGISYFQDVLPQYPGYASTLFANAMVIGQLLGNLLGGAMSQWVGLGNVFYVSALSLACGFVLILFTKKSRKTVQTV</sequence>
<dbReference type="SUPFAM" id="SSF103473">
    <property type="entry name" value="MFS general substrate transporter"/>
    <property type="match status" value="1"/>
</dbReference>
<feature type="transmembrane region" description="Helical" evidence="9">
    <location>
        <begin position="372"/>
        <end position="390"/>
    </location>
</feature>
<feature type="transmembrane region" description="Helical" evidence="9">
    <location>
        <begin position="256"/>
        <end position="277"/>
    </location>
</feature>
<evidence type="ECO:0000256" key="3">
    <source>
        <dbReference type="ARBA" id="ARBA00022448"/>
    </source>
</evidence>
<evidence type="ECO:0000256" key="4">
    <source>
        <dbReference type="ARBA" id="ARBA00022475"/>
    </source>
</evidence>
<feature type="transmembrane region" description="Helical" evidence="9">
    <location>
        <begin position="47"/>
        <end position="66"/>
    </location>
</feature>
<dbReference type="PROSITE" id="PS50850">
    <property type="entry name" value="MFS"/>
    <property type="match status" value="1"/>
</dbReference>
<feature type="transmembrane region" description="Helical" evidence="9">
    <location>
        <begin position="144"/>
        <end position="163"/>
    </location>
</feature>
<dbReference type="GO" id="GO:0022857">
    <property type="term" value="F:transmembrane transporter activity"/>
    <property type="evidence" value="ECO:0007669"/>
    <property type="project" value="InterPro"/>
</dbReference>
<name>A0A7T7SW21_STAPS</name>
<evidence type="ECO:0000256" key="6">
    <source>
        <dbReference type="ARBA" id="ARBA00022692"/>
    </source>
</evidence>